<dbReference type="Proteomes" id="UP001589814">
    <property type="component" value="Unassembled WGS sequence"/>
</dbReference>
<dbReference type="RefSeq" id="WP_156826802.1">
    <property type="nucleotide sequence ID" value="NZ_JBHLVX010000017.1"/>
</dbReference>
<sequence>MSDDLKTFQQLPTALRRIGLRHGRTKRENKTASSCYRHRETSFLSFDGRSAAPAFTDARQDHDGQ</sequence>
<proteinExistence type="predicted"/>
<evidence type="ECO:0000313" key="2">
    <source>
        <dbReference type="Proteomes" id="UP001589814"/>
    </source>
</evidence>
<organism evidence="1 2">
    <name type="scientific">Kushneria aurantia</name>
    <dbReference type="NCBI Taxonomy" id="504092"/>
    <lineage>
        <taxon>Bacteria</taxon>
        <taxon>Pseudomonadati</taxon>
        <taxon>Pseudomonadota</taxon>
        <taxon>Gammaproteobacteria</taxon>
        <taxon>Oceanospirillales</taxon>
        <taxon>Halomonadaceae</taxon>
        <taxon>Kushneria</taxon>
    </lineage>
</organism>
<name>A0ABV6G250_9GAMM</name>
<evidence type="ECO:0000313" key="1">
    <source>
        <dbReference type="EMBL" id="MFC0267369.1"/>
    </source>
</evidence>
<dbReference type="EMBL" id="JBHLVX010000017">
    <property type="protein sequence ID" value="MFC0267369.1"/>
    <property type="molecule type" value="Genomic_DNA"/>
</dbReference>
<gene>
    <name evidence="1" type="ORF">ACFFHW_05060</name>
</gene>
<protein>
    <submittedName>
        <fullName evidence="1">Uncharacterized protein</fullName>
    </submittedName>
</protein>
<accession>A0ABV6G250</accession>
<keyword evidence="2" id="KW-1185">Reference proteome</keyword>
<reference evidence="1 2" key="1">
    <citation type="submission" date="2024-09" db="EMBL/GenBank/DDBJ databases">
        <authorList>
            <person name="Sun Q."/>
            <person name="Mori K."/>
        </authorList>
    </citation>
    <scope>NUCLEOTIDE SEQUENCE [LARGE SCALE GENOMIC DNA]</scope>
    <source>
        <strain evidence="1 2">CCM 7415</strain>
    </source>
</reference>
<comment type="caution">
    <text evidence="1">The sequence shown here is derived from an EMBL/GenBank/DDBJ whole genome shotgun (WGS) entry which is preliminary data.</text>
</comment>